<keyword evidence="8" id="KW-0413">Isomerase</keyword>
<evidence type="ECO:0000313" key="13">
    <source>
        <dbReference type="EMBL" id="ACF77057.1"/>
    </source>
</evidence>
<feature type="non-terminal residue" evidence="13">
    <location>
        <position position="1"/>
    </location>
</feature>
<comment type="catalytic activity">
    <reaction evidence="9">
        <text>Couples ATP hydrolysis with the unwinding of duplex DNA by translocating in the 3'-5' direction.</text>
        <dbReference type="EC" id="5.6.2.4"/>
    </reaction>
</comment>
<dbReference type="GO" id="GO:0006260">
    <property type="term" value="P:DNA replication"/>
    <property type="evidence" value="ECO:0007669"/>
    <property type="project" value="UniProtKB-KW"/>
</dbReference>
<name>B4ZY98_HPV31</name>
<comment type="subcellular location">
    <subcellularLocation>
        <location evidence="1">Host cell</location>
    </subcellularLocation>
</comment>
<sequence length="34" mass="3953">WYNGAYDNDVMDDSEIAYRYAHLAVRDSHACAFL</sequence>
<reference evidence="13" key="1">
    <citation type="submission" date="2008-05" db="EMBL/GenBank/DDBJ databases">
        <title>Molecular analysis of HPV in Serbia.</title>
        <authorList>
            <person name="Knezevic A.M."/>
            <person name="Stanojevic M."/>
        </authorList>
    </citation>
    <scope>NUCLEOTIDE SEQUENCE</scope>
    <source>
        <strain evidence="13">SRB033AK</strain>
    </source>
</reference>
<keyword evidence="4" id="KW-0378">Hydrolase</keyword>
<dbReference type="GO" id="GO:0016787">
    <property type="term" value="F:hydrolase activity"/>
    <property type="evidence" value="ECO:0007669"/>
    <property type="project" value="UniProtKB-KW"/>
</dbReference>
<evidence type="ECO:0000256" key="10">
    <source>
        <dbReference type="ARBA" id="ARBA00034808"/>
    </source>
</evidence>
<evidence type="ECO:0000256" key="1">
    <source>
        <dbReference type="ARBA" id="ARBA00004340"/>
    </source>
</evidence>
<gene>
    <name evidence="13" type="primary">E1</name>
</gene>
<keyword evidence="3" id="KW-0547">Nucleotide-binding</keyword>
<dbReference type="GO" id="GO:0043138">
    <property type="term" value="F:3'-5' DNA helicase activity"/>
    <property type="evidence" value="ECO:0007669"/>
    <property type="project" value="UniProtKB-EC"/>
</dbReference>
<dbReference type="EC" id="5.6.2.4" evidence="10"/>
<evidence type="ECO:0000256" key="2">
    <source>
        <dbReference type="ARBA" id="ARBA00022705"/>
    </source>
</evidence>
<dbReference type="InterPro" id="IPR001177">
    <property type="entry name" value="PPV_DNA_helicase_E1_C"/>
</dbReference>
<comment type="catalytic activity">
    <reaction evidence="11">
        <text>ATP + H2O = ADP + phosphate + H(+)</text>
        <dbReference type="Rhea" id="RHEA:13065"/>
        <dbReference type="ChEBI" id="CHEBI:15377"/>
        <dbReference type="ChEBI" id="CHEBI:15378"/>
        <dbReference type="ChEBI" id="CHEBI:30616"/>
        <dbReference type="ChEBI" id="CHEBI:43474"/>
        <dbReference type="ChEBI" id="CHEBI:456216"/>
        <dbReference type="EC" id="5.6.2.4"/>
    </reaction>
</comment>
<evidence type="ECO:0000256" key="8">
    <source>
        <dbReference type="ARBA" id="ARBA00023235"/>
    </source>
</evidence>
<organismHost>
    <name type="scientific">Homo sapiens</name>
    <name type="common">Human</name>
    <dbReference type="NCBI Taxonomy" id="9606"/>
</organismHost>
<keyword evidence="5" id="KW-0347">Helicase</keyword>
<evidence type="ECO:0000256" key="7">
    <source>
        <dbReference type="ARBA" id="ARBA00023125"/>
    </source>
</evidence>
<keyword evidence="7" id="KW-0238">DNA-binding</keyword>
<evidence type="ECO:0000256" key="9">
    <source>
        <dbReference type="ARBA" id="ARBA00034617"/>
    </source>
</evidence>
<dbReference type="InterPro" id="IPR037102">
    <property type="entry name" value="Znf_lg_T-Ag_D1_dom_sf"/>
</dbReference>
<accession>B4ZY98</accession>
<organism evidence="13">
    <name type="scientific">Human papillomavirus 31</name>
    <dbReference type="NCBI Taxonomy" id="10585"/>
    <lineage>
        <taxon>Viruses</taxon>
        <taxon>Monodnaviria</taxon>
        <taxon>Shotokuvirae</taxon>
        <taxon>Cossaviricota</taxon>
        <taxon>Papovaviricetes</taxon>
        <taxon>Zurhausenvirales</taxon>
        <taxon>Papillomaviridae</taxon>
        <taxon>Firstpapillomavirinae</taxon>
        <taxon>Alphapapillomavirus</taxon>
        <taxon>Alphapapillomavirus 9</taxon>
    </lineage>
</organism>
<dbReference type="GO" id="GO:0005524">
    <property type="term" value="F:ATP binding"/>
    <property type="evidence" value="ECO:0007669"/>
    <property type="project" value="UniProtKB-KW"/>
</dbReference>
<evidence type="ECO:0000256" key="3">
    <source>
        <dbReference type="ARBA" id="ARBA00022741"/>
    </source>
</evidence>
<feature type="domain" description="DNA helicase E1 C-terminal Papillomavirus" evidence="12">
    <location>
        <begin position="5"/>
        <end position="34"/>
    </location>
</feature>
<keyword evidence="6" id="KW-0067">ATP-binding</keyword>
<evidence type="ECO:0000256" key="6">
    <source>
        <dbReference type="ARBA" id="ARBA00022840"/>
    </source>
</evidence>
<dbReference type="GO" id="GO:0043657">
    <property type="term" value="C:host cell"/>
    <property type="evidence" value="ECO:0007669"/>
    <property type="project" value="UniProtKB-SubCell"/>
</dbReference>
<evidence type="ECO:0000256" key="11">
    <source>
        <dbReference type="ARBA" id="ARBA00048988"/>
    </source>
</evidence>
<dbReference type="Pfam" id="PF00519">
    <property type="entry name" value="PPV_E1_C"/>
    <property type="match status" value="1"/>
</dbReference>
<proteinExistence type="predicted"/>
<keyword evidence="2" id="KW-0235">DNA replication</keyword>
<dbReference type="Gene3D" id="1.10.10.510">
    <property type="entry name" value="Zinc finger, large T-antigen D1 domain"/>
    <property type="match status" value="1"/>
</dbReference>
<protein>
    <recommendedName>
        <fullName evidence="10">DNA 3'-5' helicase</fullName>
        <ecNumber evidence="10">5.6.2.4</ecNumber>
    </recommendedName>
</protein>
<dbReference type="GO" id="GO:0003677">
    <property type="term" value="F:DNA binding"/>
    <property type="evidence" value="ECO:0007669"/>
    <property type="project" value="UniProtKB-KW"/>
</dbReference>
<evidence type="ECO:0000256" key="5">
    <source>
        <dbReference type="ARBA" id="ARBA00022806"/>
    </source>
</evidence>
<evidence type="ECO:0000259" key="12">
    <source>
        <dbReference type="Pfam" id="PF00519"/>
    </source>
</evidence>
<dbReference type="EMBL" id="EU779710">
    <property type="protein sequence ID" value="ACF77057.1"/>
    <property type="molecule type" value="Genomic_DNA"/>
</dbReference>
<evidence type="ECO:0000256" key="4">
    <source>
        <dbReference type="ARBA" id="ARBA00022801"/>
    </source>
</evidence>